<dbReference type="PANTHER" id="PTHR46796:SF6">
    <property type="entry name" value="ARAC SUBFAMILY"/>
    <property type="match status" value="1"/>
</dbReference>
<dbReference type="Pfam" id="PF14525">
    <property type="entry name" value="AraC_binding_2"/>
    <property type="match status" value="1"/>
</dbReference>
<dbReference type="InterPro" id="IPR018060">
    <property type="entry name" value="HTH_AraC"/>
</dbReference>
<dbReference type="PANTHER" id="PTHR46796">
    <property type="entry name" value="HTH-TYPE TRANSCRIPTIONAL ACTIVATOR RHAS-RELATED"/>
    <property type="match status" value="1"/>
</dbReference>
<keyword evidence="3" id="KW-0804">Transcription</keyword>
<name>A0ABW2AVI4_9MICO</name>
<protein>
    <submittedName>
        <fullName evidence="5">Helix-turn-helix domain-containing protein</fullName>
    </submittedName>
</protein>
<proteinExistence type="predicted"/>
<evidence type="ECO:0000313" key="6">
    <source>
        <dbReference type="Proteomes" id="UP001596356"/>
    </source>
</evidence>
<dbReference type="InterPro" id="IPR050204">
    <property type="entry name" value="AraC_XylS_family_regulators"/>
</dbReference>
<evidence type="ECO:0000256" key="2">
    <source>
        <dbReference type="ARBA" id="ARBA00023125"/>
    </source>
</evidence>
<dbReference type="PRINTS" id="PR00032">
    <property type="entry name" value="HTHARAC"/>
</dbReference>
<evidence type="ECO:0000256" key="1">
    <source>
        <dbReference type="ARBA" id="ARBA00023015"/>
    </source>
</evidence>
<keyword evidence="6" id="KW-1185">Reference proteome</keyword>
<dbReference type="InterPro" id="IPR009057">
    <property type="entry name" value="Homeodomain-like_sf"/>
</dbReference>
<dbReference type="InterPro" id="IPR020449">
    <property type="entry name" value="Tscrpt_reg_AraC-type_HTH"/>
</dbReference>
<evidence type="ECO:0000313" key="5">
    <source>
        <dbReference type="EMBL" id="MFC6714940.1"/>
    </source>
</evidence>
<dbReference type="SUPFAM" id="SSF46689">
    <property type="entry name" value="Homeodomain-like"/>
    <property type="match status" value="1"/>
</dbReference>
<accession>A0ABW2AVI4</accession>
<evidence type="ECO:0000256" key="3">
    <source>
        <dbReference type="ARBA" id="ARBA00023163"/>
    </source>
</evidence>
<dbReference type="Proteomes" id="UP001596356">
    <property type="component" value="Unassembled WGS sequence"/>
</dbReference>
<dbReference type="InterPro" id="IPR035418">
    <property type="entry name" value="AraC-bd_2"/>
</dbReference>
<dbReference type="RefSeq" id="WP_377823681.1">
    <property type="nucleotide sequence ID" value="NZ_JBHSWJ010000002.1"/>
</dbReference>
<dbReference type="Gene3D" id="1.10.10.60">
    <property type="entry name" value="Homeodomain-like"/>
    <property type="match status" value="1"/>
</dbReference>
<feature type="domain" description="HTH araC/xylS-type" evidence="4">
    <location>
        <begin position="241"/>
        <end position="338"/>
    </location>
</feature>
<dbReference type="Pfam" id="PF12833">
    <property type="entry name" value="HTH_18"/>
    <property type="match status" value="1"/>
</dbReference>
<organism evidence="5 6">
    <name type="scientific">Branchiibius cervicis</name>
    <dbReference type="NCBI Taxonomy" id="908252"/>
    <lineage>
        <taxon>Bacteria</taxon>
        <taxon>Bacillati</taxon>
        <taxon>Actinomycetota</taxon>
        <taxon>Actinomycetes</taxon>
        <taxon>Micrococcales</taxon>
        <taxon>Dermacoccaceae</taxon>
        <taxon>Branchiibius</taxon>
    </lineage>
</organism>
<dbReference type="PROSITE" id="PS01124">
    <property type="entry name" value="HTH_ARAC_FAMILY_2"/>
    <property type="match status" value="1"/>
</dbReference>
<keyword evidence="2" id="KW-0238">DNA-binding</keyword>
<gene>
    <name evidence="5" type="ORF">ACFQBT_14430</name>
</gene>
<dbReference type="EMBL" id="JBHSWJ010000002">
    <property type="protein sequence ID" value="MFC6714940.1"/>
    <property type="molecule type" value="Genomic_DNA"/>
</dbReference>
<sequence>MHLRADFVPLRATPSSDGVIGVTFEETKEASMVQTLRDDDLASAREAWARLLSKTHLTWDITEITPADHTPYSASVRQRHLADLVLVDCSCDPCAGVRRGPQISQTEGEYLVMLMTLQGREQVTQAGRTAQLTPGSVVMWDSAQHAEFLVQEPLIKRSLLVPKAALAEVGARGELLTGSVLDADAPAVSLLRNYLDGLSRTIDDLPLGALPAARNATIELLAAALQAPRQLWPQSTYATRSAAEAFIERNLHRGTLSPAVIADRIGVSVRSLHRAFEDSGETVSGYLRVRRLARARDDLTSGSPVSQVARRWHFSDASHFSRTFKKQYGISPSELLPHV</sequence>
<evidence type="ECO:0000259" key="4">
    <source>
        <dbReference type="PROSITE" id="PS01124"/>
    </source>
</evidence>
<keyword evidence="1" id="KW-0805">Transcription regulation</keyword>
<comment type="caution">
    <text evidence="5">The sequence shown here is derived from an EMBL/GenBank/DDBJ whole genome shotgun (WGS) entry which is preliminary data.</text>
</comment>
<reference evidence="6" key="1">
    <citation type="journal article" date="2019" name="Int. J. Syst. Evol. Microbiol.">
        <title>The Global Catalogue of Microorganisms (GCM) 10K type strain sequencing project: providing services to taxonomists for standard genome sequencing and annotation.</title>
        <authorList>
            <consortium name="The Broad Institute Genomics Platform"/>
            <consortium name="The Broad Institute Genome Sequencing Center for Infectious Disease"/>
            <person name="Wu L."/>
            <person name="Ma J."/>
        </authorList>
    </citation>
    <scope>NUCLEOTIDE SEQUENCE [LARGE SCALE GENOMIC DNA]</scope>
    <source>
        <strain evidence="6">NBRC 106593</strain>
    </source>
</reference>
<dbReference type="SMART" id="SM00342">
    <property type="entry name" value="HTH_ARAC"/>
    <property type="match status" value="1"/>
</dbReference>